<proteinExistence type="predicted"/>
<dbReference type="RefSeq" id="WP_140871351.1">
    <property type="nucleotide sequence ID" value="NZ_RCZK01000006.1"/>
</dbReference>
<dbReference type="GO" id="GO:0012505">
    <property type="term" value="C:endomembrane system"/>
    <property type="evidence" value="ECO:0007669"/>
    <property type="project" value="TreeGrafter"/>
</dbReference>
<dbReference type="AlphaFoldDB" id="A0A502CI82"/>
<organism evidence="2 3">
    <name type="scientific">Sphingomonas oligophenolica</name>
    <dbReference type="NCBI Taxonomy" id="301154"/>
    <lineage>
        <taxon>Bacteria</taxon>
        <taxon>Pseudomonadati</taxon>
        <taxon>Pseudomonadota</taxon>
        <taxon>Alphaproteobacteria</taxon>
        <taxon>Sphingomonadales</taxon>
        <taxon>Sphingomonadaceae</taxon>
        <taxon>Sphingomonas</taxon>
    </lineage>
</organism>
<reference evidence="2 3" key="1">
    <citation type="journal article" date="2019" name="Environ. Microbiol.">
        <title>Species interactions and distinct microbial communities in high Arctic permafrost affected cryosols are associated with the CH4 and CO2 gas fluxes.</title>
        <authorList>
            <person name="Altshuler I."/>
            <person name="Hamel J."/>
            <person name="Turney S."/>
            <person name="Magnuson E."/>
            <person name="Levesque R."/>
            <person name="Greer C."/>
            <person name="Whyte L.G."/>
        </authorList>
    </citation>
    <scope>NUCLEOTIDE SEQUENCE [LARGE SCALE GENOMIC DNA]</scope>
    <source>
        <strain evidence="2 3">S5.1</strain>
    </source>
</reference>
<sequence>MTERSALATAAAIRSGETTALAECDAAIARIEACDGAINAVVVRDFDRARRAAVEIDQRRAHGFDAPLIGVPMTVKESYDVAGLPTTWGLEEHRDFIPDTDAVAVKRLKAAGAVLLGKTNVPPSLADLQSTNPVYGRTNHPDDDALTPGGSSGGSAAAVASGMVPIEIGSDIGGSIRVPASFCGIWGHKSTYGTLSIEGQILPGTDGAAIAMSVIGPMARDADDLAAVLDVMADIPLPRARAIDPAALRILVLTSHPVAPVASAISDGIDEVARALSDAGATVNRVSALLPDLAQQFAQYMRLLSITLARGAPSDEGVVATLPDWLAMLDDQARNARSWRRLFADYDAVIAPALGTQAYPHSDLTIRERTLTINGETSPFGLQFAFPGLATYPGLPATAMPVGRANDLPVGCQVITDFHQDHTAIAIAKHAHELLR</sequence>
<evidence type="ECO:0000313" key="2">
    <source>
        <dbReference type="EMBL" id="TPG12432.1"/>
    </source>
</evidence>
<name>A0A502CI82_9SPHN</name>
<protein>
    <submittedName>
        <fullName evidence="2">Amidase</fullName>
    </submittedName>
</protein>
<evidence type="ECO:0000259" key="1">
    <source>
        <dbReference type="Pfam" id="PF01425"/>
    </source>
</evidence>
<gene>
    <name evidence="2" type="ORF">EAH84_09800</name>
</gene>
<dbReference type="PANTHER" id="PTHR43372">
    <property type="entry name" value="FATTY-ACID AMIDE HYDROLASE"/>
    <property type="match status" value="1"/>
</dbReference>
<dbReference type="EMBL" id="RCZK01000006">
    <property type="protein sequence ID" value="TPG12432.1"/>
    <property type="molecule type" value="Genomic_DNA"/>
</dbReference>
<keyword evidence="3" id="KW-1185">Reference proteome</keyword>
<dbReference type="Gene3D" id="3.90.1300.10">
    <property type="entry name" value="Amidase signature (AS) domain"/>
    <property type="match status" value="1"/>
</dbReference>
<dbReference type="InterPro" id="IPR052739">
    <property type="entry name" value="FAAH2"/>
</dbReference>
<dbReference type="InterPro" id="IPR023631">
    <property type="entry name" value="Amidase_dom"/>
</dbReference>
<dbReference type="Proteomes" id="UP000318413">
    <property type="component" value="Unassembled WGS sequence"/>
</dbReference>
<dbReference type="InterPro" id="IPR036928">
    <property type="entry name" value="AS_sf"/>
</dbReference>
<evidence type="ECO:0000313" key="3">
    <source>
        <dbReference type="Proteomes" id="UP000318413"/>
    </source>
</evidence>
<feature type="domain" description="Amidase" evidence="1">
    <location>
        <begin position="330"/>
        <end position="423"/>
    </location>
</feature>
<dbReference type="OrthoDB" id="7490557at2"/>
<feature type="domain" description="Amidase" evidence="1">
    <location>
        <begin position="26"/>
        <end position="296"/>
    </location>
</feature>
<dbReference type="SUPFAM" id="SSF75304">
    <property type="entry name" value="Amidase signature (AS) enzymes"/>
    <property type="match status" value="1"/>
</dbReference>
<dbReference type="PANTHER" id="PTHR43372:SF4">
    <property type="entry name" value="FATTY-ACID AMIDE HYDROLASE 2"/>
    <property type="match status" value="1"/>
</dbReference>
<accession>A0A502CI82</accession>
<comment type="caution">
    <text evidence="2">The sequence shown here is derived from an EMBL/GenBank/DDBJ whole genome shotgun (WGS) entry which is preliminary data.</text>
</comment>
<dbReference type="Pfam" id="PF01425">
    <property type="entry name" value="Amidase"/>
    <property type="match status" value="2"/>
</dbReference>